<dbReference type="Proteomes" id="UP001383192">
    <property type="component" value="Unassembled WGS sequence"/>
</dbReference>
<comment type="caution">
    <text evidence="2">The sequence shown here is derived from an EMBL/GenBank/DDBJ whole genome shotgun (WGS) entry which is preliminary data.</text>
</comment>
<proteinExistence type="predicted"/>
<accession>A0AAW0B3L3</accession>
<feature type="compositionally biased region" description="Basic and acidic residues" evidence="1">
    <location>
        <begin position="135"/>
        <end position="152"/>
    </location>
</feature>
<protein>
    <submittedName>
        <fullName evidence="2">Uncharacterized protein</fullName>
    </submittedName>
</protein>
<name>A0AAW0B3L3_9AGAR</name>
<sequence>MTCHLTGSTPVDQEEKLRSERNTEPDPSNEIIQENPNIILMTMRAPERGKSAQTKASQKDERDAARYEDTLSHKPPKEPARSAQRMLKLLIRIHYEIMGQNQDEQAEERLLLSKQGVLMLVVIEPNLKKTTQNPTERKLATPRDFRLFAKDK</sequence>
<evidence type="ECO:0000313" key="3">
    <source>
        <dbReference type="Proteomes" id="UP001383192"/>
    </source>
</evidence>
<keyword evidence="3" id="KW-1185">Reference proteome</keyword>
<evidence type="ECO:0000256" key="1">
    <source>
        <dbReference type="SAM" id="MobiDB-lite"/>
    </source>
</evidence>
<dbReference type="AlphaFoldDB" id="A0AAW0B3L3"/>
<reference evidence="2 3" key="1">
    <citation type="submission" date="2024-01" db="EMBL/GenBank/DDBJ databases">
        <title>A draft genome for a cacao thread blight-causing isolate of Paramarasmius palmivorus.</title>
        <authorList>
            <person name="Baruah I.K."/>
            <person name="Bukari Y."/>
            <person name="Amoako-Attah I."/>
            <person name="Meinhardt L.W."/>
            <person name="Bailey B.A."/>
            <person name="Cohen S.P."/>
        </authorList>
    </citation>
    <scope>NUCLEOTIDE SEQUENCE [LARGE SCALE GENOMIC DNA]</scope>
    <source>
        <strain evidence="2 3">GH-12</strain>
    </source>
</reference>
<feature type="region of interest" description="Disordered" evidence="1">
    <location>
        <begin position="130"/>
        <end position="152"/>
    </location>
</feature>
<feature type="region of interest" description="Disordered" evidence="1">
    <location>
        <begin position="1"/>
        <end position="82"/>
    </location>
</feature>
<gene>
    <name evidence="2" type="ORF">VNI00_017933</name>
</gene>
<feature type="compositionally biased region" description="Basic and acidic residues" evidence="1">
    <location>
        <begin position="13"/>
        <end position="24"/>
    </location>
</feature>
<organism evidence="2 3">
    <name type="scientific">Paramarasmius palmivorus</name>
    <dbReference type="NCBI Taxonomy" id="297713"/>
    <lineage>
        <taxon>Eukaryota</taxon>
        <taxon>Fungi</taxon>
        <taxon>Dikarya</taxon>
        <taxon>Basidiomycota</taxon>
        <taxon>Agaricomycotina</taxon>
        <taxon>Agaricomycetes</taxon>
        <taxon>Agaricomycetidae</taxon>
        <taxon>Agaricales</taxon>
        <taxon>Marasmiineae</taxon>
        <taxon>Marasmiaceae</taxon>
        <taxon>Paramarasmius</taxon>
    </lineage>
</organism>
<feature type="compositionally biased region" description="Polar residues" evidence="1">
    <location>
        <begin position="1"/>
        <end position="11"/>
    </location>
</feature>
<dbReference type="EMBL" id="JAYKXP010000199">
    <property type="protein sequence ID" value="KAK7019767.1"/>
    <property type="molecule type" value="Genomic_DNA"/>
</dbReference>
<evidence type="ECO:0000313" key="2">
    <source>
        <dbReference type="EMBL" id="KAK7019767.1"/>
    </source>
</evidence>
<feature type="compositionally biased region" description="Basic and acidic residues" evidence="1">
    <location>
        <begin position="57"/>
        <end position="80"/>
    </location>
</feature>